<proteinExistence type="predicted"/>
<comment type="caution">
    <text evidence="4">The sequence shown here is derived from an EMBL/GenBank/DDBJ whole genome shotgun (WGS) entry which is preliminary data.</text>
</comment>
<evidence type="ECO:0000259" key="2">
    <source>
        <dbReference type="Pfam" id="PF02872"/>
    </source>
</evidence>
<dbReference type="Gene3D" id="3.90.780.10">
    <property type="entry name" value="5'-Nucleotidase, C-terminal domain"/>
    <property type="match status" value="1"/>
</dbReference>
<dbReference type="InterPro" id="IPR006146">
    <property type="entry name" value="5'-Nucleotdase_CS"/>
</dbReference>
<reference evidence="5" key="1">
    <citation type="journal article" date="2019" name="Int. J. Syst. Evol. Microbiol.">
        <title>The Global Catalogue of Microorganisms (GCM) 10K type strain sequencing project: providing services to taxonomists for standard genome sequencing and annotation.</title>
        <authorList>
            <consortium name="The Broad Institute Genomics Platform"/>
            <consortium name="The Broad Institute Genome Sequencing Center for Infectious Disease"/>
            <person name="Wu L."/>
            <person name="Ma J."/>
        </authorList>
    </citation>
    <scope>NUCLEOTIDE SEQUENCE [LARGE SCALE GENOMIC DNA]</scope>
    <source>
        <strain evidence="5">CGMCC 1.12477</strain>
    </source>
</reference>
<dbReference type="InterPro" id="IPR018511">
    <property type="entry name" value="Hemolysin-typ_Ca-bd_CS"/>
</dbReference>
<dbReference type="Proteomes" id="UP001597186">
    <property type="component" value="Unassembled WGS sequence"/>
</dbReference>
<dbReference type="InterPro" id="IPR011044">
    <property type="entry name" value="Quino_amine_DH_bsu"/>
</dbReference>
<dbReference type="InterPro" id="IPR008334">
    <property type="entry name" value="5'-Nucleotdase_C"/>
</dbReference>
<dbReference type="PANTHER" id="PTHR11575">
    <property type="entry name" value="5'-NUCLEOTIDASE-RELATED"/>
    <property type="match status" value="1"/>
</dbReference>
<evidence type="ECO:0000256" key="1">
    <source>
        <dbReference type="SAM" id="MobiDB-lite"/>
    </source>
</evidence>
<dbReference type="PRINTS" id="PR00313">
    <property type="entry name" value="CABNDNGRPT"/>
</dbReference>
<dbReference type="Pfam" id="PF02872">
    <property type="entry name" value="5_nucleotid_C"/>
    <property type="match status" value="1"/>
</dbReference>
<evidence type="ECO:0000259" key="3">
    <source>
        <dbReference type="Pfam" id="PF22494"/>
    </source>
</evidence>
<feature type="domain" description="Choice-of-anchor I" evidence="3">
    <location>
        <begin position="706"/>
        <end position="1161"/>
    </location>
</feature>
<dbReference type="SUPFAM" id="SSF51120">
    <property type="entry name" value="beta-Roll"/>
    <property type="match status" value="3"/>
</dbReference>
<keyword evidence="5" id="KW-1185">Reference proteome</keyword>
<name>A0ABW4EM76_9RHOB</name>
<dbReference type="RefSeq" id="WP_379917552.1">
    <property type="nucleotide sequence ID" value="NZ_JBHUDD010000148.1"/>
</dbReference>
<dbReference type="SUPFAM" id="SSF50969">
    <property type="entry name" value="YVTN repeat-like/Quinoprotein amine dehydrogenase"/>
    <property type="match status" value="1"/>
</dbReference>
<evidence type="ECO:0000313" key="5">
    <source>
        <dbReference type="Proteomes" id="UP001597186"/>
    </source>
</evidence>
<dbReference type="SUPFAM" id="SSF56300">
    <property type="entry name" value="Metallo-dependent phosphatases"/>
    <property type="match status" value="1"/>
</dbReference>
<dbReference type="PROSITE" id="PS00786">
    <property type="entry name" value="5_NUCLEOTIDASE_2"/>
    <property type="match status" value="1"/>
</dbReference>
<protein>
    <submittedName>
        <fullName evidence="4">Choice-of-anchor I family protein</fullName>
    </submittedName>
</protein>
<organism evidence="4 5">
    <name type="scientific">Lacimonas salitolerans</name>
    <dbReference type="NCBI Taxonomy" id="1323750"/>
    <lineage>
        <taxon>Bacteria</taxon>
        <taxon>Pseudomonadati</taxon>
        <taxon>Pseudomonadota</taxon>
        <taxon>Alphaproteobacteria</taxon>
        <taxon>Rhodobacterales</taxon>
        <taxon>Paracoccaceae</taxon>
        <taxon>Lacimonas</taxon>
    </lineage>
</organism>
<dbReference type="EMBL" id="JBHUDD010000148">
    <property type="protein sequence ID" value="MFD1510908.1"/>
    <property type="molecule type" value="Genomic_DNA"/>
</dbReference>
<dbReference type="InterPro" id="IPR036907">
    <property type="entry name" value="5'-Nucleotdase_C_sf"/>
</dbReference>
<dbReference type="InterPro" id="IPR001343">
    <property type="entry name" value="Hemolysn_Ca-bd"/>
</dbReference>
<dbReference type="PANTHER" id="PTHR11575:SF24">
    <property type="entry name" value="5'-NUCLEOTIDASE"/>
    <property type="match status" value="1"/>
</dbReference>
<dbReference type="InterPro" id="IPR029052">
    <property type="entry name" value="Metallo-depent_PP-like"/>
</dbReference>
<evidence type="ECO:0000313" key="4">
    <source>
        <dbReference type="EMBL" id="MFD1510908.1"/>
    </source>
</evidence>
<gene>
    <name evidence="4" type="ORF">ACFTOW_16105</name>
</gene>
<dbReference type="Pfam" id="PF22494">
    <property type="entry name" value="choice_anch_I"/>
    <property type="match status" value="1"/>
</dbReference>
<accession>A0ABW4EM76</accession>
<feature type="region of interest" description="Disordered" evidence="1">
    <location>
        <begin position="1227"/>
        <end position="1246"/>
    </location>
</feature>
<dbReference type="PROSITE" id="PS00330">
    <property type="entry name" value="HEMOLYSIN_CALCIUM"/>
    <property type="match status" value="1"/>
</dbReference>
<dbReference type="InterPro" id="IPR011049">
    <property type="entry name" value="Serralysin-like_metalloprot_C"/>
</dbReference>
<dbReference type="SUPFAM" id="SSF55816">
    <property type="entry name" value="5'-nucleotidase (syn. UDP-sugar hydrolase), C-terminal domain"/>
    <property type="match status" value="1"/>
</dbReference>
<dbReference type="Pfam" id="PF00353">
    <property type="entry name" value="HemolysinCabind"/>
    <property type="match status" value="4"/>
</dbReference>
<dbReference type="Gene3D" id="2.130.10.10">
    <property type="entry name" value="YVTN repeat-like/Quinoprotein amine dehydrogenase"/>
    <property type="match status" value="1"/>
</dbReference>
<dbReference type="InterPro" id="IPR006179">
    <property type="entry name" value="5_nucleotidase/apyrase"/>
</dbReference>
<dbReference type="InterPro" id="IPR015943">
    <property type="entry name" value="WD40/YVTN_repeat-like_dom_sf"/>
</dbReference>
<dbReference type="NCBIfam" id="NF038117">
    <property type="entry name" value="choice_anch_I"/>
    <property type="match status" value="1"/>
</dbReference>
<sequence length="1408" mass="145844">MYTLQLLHANDLEGGVEALTNAPNFAAIVDALDDTYANTLTISAGDNYIPGPFFSTAADFSMGGTLTAAYTRYFTEVLGEDLTDVTLNIGRGAGRVDMAIMNIIGFDASAVGNHEFDPGTSAFADIIGANGGSGVIANVGATFPYLSANLDFSGDNALGGLFTDQVLPNSDYNESLADLAAGNTGPAIAPATTIEVNGELIGVVGATTQIIARISSTGGVDELTGGNNNMAALAAVIQPQIDALVDGGANKIILTSHLQQLALEQELAGLLDGVDIIIAGGSNTLLADDTDVLREGDEAAGGYPFLTTDASGNPVAIVSTDGEYSYVGRLVATFDEDGVLMADSIDDVVSGIYATDEAGVLAVTGAATVDDAITASTQADIVRDLTTAVQTIVDALDQNIFGAHDVFLDGRRESVRTEETNLGNLTADANLAAAQAADSTVVVSFKNGGGIRAEVGSAGDAGTNAGDGLFSELDLVNSLRFNNRLALVDLTPEGFQMLLEYAVAATDSEAGATPGRFPQIGGFRFSFDETKPGLVLATDGSGDYIIDDETGMPQVDVAGSRVQTVAIIDPTRGEEVVIVENGQVTEAAPESIRMVSLNFLVDGNGDGYPFQQLGTNFQYLTDDGAVTTDGDASNLLGEQKALSDYMAANHPDEDSAFAQAETDVFNDLRIVQLDRNGGIDRILLDEVDPALNISIAQTLTNNPEDGSSEVIAVDNGIAYVTNGANDQIDIFDMATGALLREVPLAGLDADYDGVQSVAVSGGIFAVAIAREVDGEPAPGLVALFETDGTLLGTVEVGYLPDMLTFAPDGRILVANEGEPGDSTDPNGGVSIIDISGGVENAVVTNLDFTAFNGQEEALFAAGVLLEPGVDAAADLEPEYITVLPDGNTAWVALQEANAYAVIDLTTDTVTDIRSFGTVDRSQPGFEIDASNRDNAINLQNYDNLFGMRQPDAIASFEVDGNSYVITANEGDARDDTEARVKDLVLDPTAFPDADILQRDENLGRLNVRTDIGDTDGDGDYDQLFHYGARSFTIYDTDGNVVFDSGSMISMLLAEIRPEFFNGQNGEFDNRSDDKGAEPEGVAVGEVNGRLYAFLGLERDNGVMVFDITDPANPTFDQYIDGQANGNVSPEIVTFIKAEDSATGGEQIAVSYEVSGTSVVYDLVDGTAQVIERAFTSDVLTGSTGDDSISAGAGDDTVYASGGDDVIDAGFGDDVVFGGAGNDTVRGKAGDDSIMGGTGDDNLNGNAGDDTVDGGSGNDDVMGGIGNDLLFGGTGNDTLRGGSGNDTMEGGEGDDVLNGNAGDDMLMGGAGNDTLRAGIGDDTLNGGTGDDLLIGGFGADVFVFDFTAGVGADTVQGYQQDIDLIELRGATFDDLTISNVTGGVEIAFGGDTIFVLNQRVDDFTADDFI</sequence>
<feature type="domain" description="5'-Nucleotidase C-terminal" evidence="2">
    <location>
        <begin position="410"/>
        <end position="565"/>
    </location>
</feature>
<dbReference type="InterPro" id="IPR055188">
    <property type="entry name" value="Choice_anch_I"/>
</dbReference>
<dbReference type="Gene3D" id="2.150.10.10">
    <property type="entry name" value="Serralysin-like metalloprotease, C-terminal"/>
    <property type="match status" value="3"/>
</dbReference>
<dbReference type="Gene3D" id="3.60.21.10">
    <property type="match status" value="1"/>
</dbReference>